<dbReference type="EMBL" id="JAVDYC010000001">
    <property type="protein sequence ID" value="MDR7321051.1"/>
    <property type="molecule type" value="Genomic_DNA"/>
</dbReference>
<feature type="repeat" description="ANK" evidence="3">
    <location>
        <begin position="71"/>
        <end position="96"/>
    </location>
</feature>
<keyword evidence="1" id="KW-0677">Repeat</keyword>
<organism evidence="4 5">
    <name type="scientific">Catenuloplanes niger</name>
    <dbReference type="NCBI Taxonomy" id="587534"/>
    <lineage>
        <taxon>Bacteria</taxon>
        <taxon>Bacillati</taxon>
        <taxon>Actinomycetota</taxon>
        <taxon>Actinomycetes</taxon>
        <taxon>Micromonosporales</taxon>
        <taxon>Micromonosporaceae</taxon>
        <taxon>Catenuloplanes</taxon>
    </lineage>
</organism>
<name>A0AAE3ZLS6_9ACTN</name>
<sequence length="389" mass="41135">MGSDADQRLFEAVYRDDESAAERALADGADPDAAHERLRVSVLALAARRGCEGIVERLLRAGAGVDPVGLRGVTPLRCAVVGGYADMARSLLTHGALAVEPTTNGSVLTVAVSFLSHRSRPANLTVLRLLLEAGAAPAPGEEAPLITAVMLPHAPPAAVRLLLAHGADPDQRRSDGAPAIVLAARRGDHALVDVLLAAGAEVDAQDRHGRTALMHAAERNERRVLGTLLLAGAAVDTVGADGMTAPHLTRGWLEHHHGLESGEERAARGEVPVVRSTVRLAPAGLRLAADERLLRLLADVVDTAVAGLGDDEWERRACKNAGLARSFAVRLRDGSAPSADGAWQQLDITVDELAVVRLALDTLVHGRSTVPNRLELADLLDELQRQHHR</sequence>
<dbReference type="RefSeq" id="WP_310409829.1">
    <property type="nucleotide sequence ID" value="NZ_JAVDYC010000001.1"/>
</dbReference>
<evidence type="ECO:0000313" key="4">
    <source>
        <dbReference type="EMBL" id="MDR7321051.1"/>
    </source>
</evidence>
<dbReference type="PANTHER" id="PTHR24126">
    <property type="entry name" value="ANKYRIN REPEAT, PH AND SEC7 DOMAIN CONTAINING PROTEIN SECG-RELATED"/>
    <property type="match status" value="1"/>
</dbReference>
<proteinExistence type="predicted"/>
<keyword evidence="2 3" id="KW-0040">ANK repeat</keyword>
<evidence type="ECO:0000313" key="5">
    <source>
        <dbReference type="Proteomes" id="UP001183629"/>
    </source>
</evidence>
<dbReference type="Pfam" id="PF12796">
    <property type="entry name" value="Ank_2"/>
    <property type="match status" value="2"/>
</dbReference>
<dbReference type="PANTHER" id="PTHR24126:SF14">
    <property type="entry name" value="ANK_REP_REGION DOMAIN-CONTAINING PROTEIN"/>
    <property type="match status" value="1"/>
</dbReference>
<dbReference type="InterPro" id="IPR036770">
    <property type="entry name" value="Ankyrin_rpt-contain_sf"/>
</dbReference>
<protein>
    <submittedName>
        <fullName evidence="4">Ankyrin repeat protein</fullName>
    </submittedName>
</protein>
<feature type="repeat" description="ANK" evidence="3">
    <location>
        <begin position="208"/>
        <end position="240"/>
    </location>
</feature>
<dbReference type="SMART" id="SM00248">
    <property type="entry name" value="ANK"/>
    <property type="match status" value="7"/>
</dbReference>
<dbReference type="PROSITE" id="PS50297">
    <property type="entry name" value="ANK_REP_REGION"/>
    <property type="match status" value="2"/>
</dbReference>
<evidence type="ECO:0000256" key="1">
    <source>
        <dbReference type="ARBA" id="ARBA00022737"/>
    </source>
</evidence>
<evidence type="ECO:0000256" key="3">
    <source>
        <dbReference type="PROSITE-ProRule" id="PRU00023"/>
    </source>
</evidence>
<reference evidence="4 5" key="1">
    <citation type="submission" date="2023-07" db="EMBL/GenBank/DDBJ databases">
        <title>Sequencing the genomes of 1000 actinobacteria strains.</title>
        <authorList>
            <person name="Klenk H.-P."/>
        </authorList>
    </citation>
    <scope>NUCLEOTIDE SEQUENCE [LARGE SCALE GENOMIC DNA]</scope>
    <source>
        <strain evidence="4 5">DSM 44711</strain>
    </source>
</reference>
<keyword evidence="5" id="KW-1185">Reference proteome</keyword>
<accession>A0AAE3ZLS6</accession>
<comment type="caution">
    <text evidence="4">The sequence shown here is derived from an EMBL/GenBank/DDBJ whole genome shotgun (WGS) entry which is preliminary data.</text>
</comment>
<dbReference type="InterPro" id="IPR002110">
    <property type="entry name" value="Ankyrin_rpt"/>
</dbReference>
<dbReference type="PROSITE" id="PS50088">
    <property type="entry name" value="ANK_REPEAT"/>
    <property type="match status" value="3"/>
</dbReference>
<dbReference type="SUPFAM" id="SSF48403">
    <property type="entry name" value="Ankyrin repeat"/>
    <property type="match status" value="1"/>
</dbReference>
<evidence type="ECO:0000256" key="2">
    <source>
        <dbReference type="ARBA" id="ARBA00023043"/>
    </source>
</evidence>
<dbReference type="Proteomes" id="UP001183629">
    <property type="component" value="Unassembled WGS sequence"/>
</dbReference>
<dbReference type="Gene3D" id="1.25.40.20">
    <property type="entry name" value="Ankyrin repeat-containing domain"/>
    <property type="match status" value="2"/>
</dbReference>
<dbReference type="AlphaFoldDB" id="A0AAE3ZLS6"/>
<gene>
    <name evidence="4" type="ORF">J2S44_001301</name>
</gene>
<feature type="repeat" description="ANK" evidence="3">
    <location>
        <begin position="175"/>
        <end position="207"/>
    </location>
</feature>